<dbReference type="RefSeq" id="WP_151968665.1">
    <property type="nucleotide sequence ID" value="NZ_AP019860.1"/>
</dbReference>
<dbReference type="PANTHER" id="PTHR46268:SF6">
    <property type="entry name" value="UNIVERSAL STRESS PROTEIN UP12"/>
    <property type="match status" value="1"/>
</dbReference>
<comment type="similarity">
    <text evidence="1">Belongs to the universal stress protein A family.</text>
</comment>
<proteinExistence type="inferred from homology"/>
<dbReference type="OrthoDB" id="249659at2"/>
<dbReference type="Pfam" id="PF00582">
    <property type="entry name" value="Usp"/>
    <property type="match status" value="2"/>
</dbReference>
<feature type="domain" description="UspA" evidence="2">
    <location>
        <begin position="205"/>
        <end position="270"/>
    </location>
</feature>
<gene>
    <name evidence="3" type="ORF">UABAM_02880</name>
</gene>
<name>A0A5S9F4E9_UABAM</name>
<organism evidence="3 4">
    <name type="scientific">Uabimicrobium amorphum</name>
    <dbReference type="NCBI Taxonomy" id="2596890"/>
    <lineage>
        <taxon>Bacteria</taxon>
        <taxon>Pseudomonadati</taxon>
        <taxon>Planctomycetota</taxon>
        <taxon>Candidatus Uabimicrobiia</taxon>
        <taxon>Candidatus Uabimicrobiales</taxon>
        <taxon>Candidatus Uabimicrobiaceae</taxon>
        <taxon>Candidatus Uabimicrobium</taxon>
    </lineage>
</organism>
<keyword evidence="4" id="KW-1185">Reference proteome</keyword>
<dbReference type="PANTHER" id="PTHR46268">
    <property type="entry name" value="STRESS RESPONSE PROTEIN NHAX"/>
    <property type="match status" value="1"/>
</dbReference>
<evidence type="ECO:0000313" key="4">
    <source>
        <dbReference type="Proteomes" id="UP000326354"/>
    </source>
</evidence>
<evidence type="ECO:0000259" key="2">
    <source>
        <dbReference type="Pfam" id="PF00582"/>
    </source>
</evidence>
<dbReference type="InterPro" id="IPR006015">
    <property type="entry name" value="Universal_stress_UspA"/>
</dbReference>
<evidence type="ECO:0000313" key="3">
    <source>
        <dbReference type="EMBL" id="BBM84519.1"/>
    </source>
</evidence>
<reference evidence="3 4" key="1">
    <citation type="submission" date="2019-08" db="EMBL/GenBank/DDBJ databases">
        <title>Complete genome sequence of Candidatus Uab amorphum.</title>
        <authorList>
            <person name="Shiratori T."/>
            <person name="Suzuki S."/>
            <person name="Kakizawa Y."/>
            <person name="Ishida K."/>
        </authorList>
    </citation>
    <scope>NUCLEOTIDE SEQUENCE [LARGE SCALE GENOMIC DNA]</scope>
    <source>
        <strain evidence="3 4">SRT547</strain>
    </source>
</reference>
<protein>
    <submittedName>
        <fullName evidence="3">Universal stress protein</fullName>
    </submittedName>
</protein>
<dbReference type="InterPro" id="IPR006016">
    <property type="entry name" value="UspA"/>
</dbReference>
<dbReference type="Gene3D" id="3.40.50.620">
    <property type="entry name" value="HUPs"/>
    <property type="match status" value="1"/>
</dbReference>
<accession>A0A5S9F4E9</accession>
<evidence type="ECO:0000256" key="1">
    <source>
        <dbReference type="ARBA" id="ARBA00008791"/>
    </source>
</evidence>
<dbReference type="Proteomes" id="UP000326354">
    <property type="component" value="Chromosome"/>
</dbReference>
<dbReference type="EMBL" id="AP019860">
    <property type="protein sequence ID" value="BBM84519.1"/>
    <property type="molecule type" value="Genomic_DNA"/>
</dbReference>
<dbReference type="SUPFAM" id="SSF52402">
    <property type="entry name" value="Adenine nucleotide alpha hydrolases-like"/>
    <property type="match status" value="2"/>
</dbReference>
<dbReference type="CDD" id="cd00293">
    <property type="entry name" value="USP-like"/>
    <property type="match status" value="1"/>
</dbReference>
<dbReference type="AlphaFoldDB" id="A0A5S9F4E9"/>
<dbReference type="Gene3D" id="3.40.50.12370">
    <property type="match status" value="1"/>
</dbReference>
<dbReference type="PRINTS" id="PR01438">
    <property type="entry name" value="UNVRSLSTRESS"/>
</dbReference>
<dbReference type="KEGG" id="uam:UABAM_02880"/>
<sequence>MDLSFKQIFHPSDLSPASNIALAHAVKFSLLTNAKLDILHVAESVTSDDFPKVRKLLEKWQLLPENSTPQDLKKMGLFVKKVGIQGANSLSRISNYISTKELDMIVLSTNQKKGFTRWLDKSISEPIARESKTLTLFIPGECQGFVSYDTGKVKLHNIIIPIAKDPDPQYSINCATQLALTCKLDKVCFTLVHVGENCPSVNTEERQGWKWQTIVSKGNLVKEIIGKADENQGDLIIMTTKGHDGFLDMFRGSHTEQVLRNAKCPVLAVPNVPWIIED</sequence>
<feature type="domain" description="UspA" evidence="2">
    <location>
        <begin position="5"/>
        <end position="133"/>
    </location>
</feature>
<dbReference type="InterPro" id="IPR014729">
    <property type="entry name" value="Rossmann-like_a/b/a_fold"/>
</dbReference>